<dbReference type="Proteomes" id="UP001277803">
    <property type="component" value="Unassembled WGS sequence"/>
</dbReference>
<comment type="caution">
    <text evidence="3">The sequence shown here is derived from an EMBL/GenBank/DDBJ whole genome shotgun (WGS) entry which is preliminary data.</text>
</comment>
<feature type="domain" description="Helicase/UvrB N-terminal" evidence="2">
    <location>
        <begin position="165"/>
        <end position="225"/>
    </location>
</feature>
<proteinExistence type="predicted"/>
<dbReference type="GO" id="GO:0003677">
    <property type="term" value="F:DNA binding"/>
    <property type="evidence" value="ECO:0007669"/>
    <property type="project" value="InterPro"/>
</dbReference>
<dbReference type="GO" id="GO:0016787">
    <property type="term" value="F:hydrolase activity"/>
    <property type="evidence" value="ECO:0007669"/>
    <property type="project" value="InterPro"/>
</dbReference>
<gene>
    <name evidence="3" type="ORF">RS890_03650</name>
</gene>
<dbReference type="GO" id="GO:0004386">
    <property type="term" value="F:helicase activity"/>
    <property type="evidence" value="ECO:0007669"/>
    <property type="project" value="UniProtKB-KW"/>
</dbReference>
<evidence type="ECO:0000313" key="4">
    <source>
        <dbReference type="Proteomes" id="UP001277803"/>
    </source>
</evidence>
<accession>A0AB35S6K9</accession>
<keyword evidence="3" id="KW-0378">Hydrolase</keyword>
<dbReference type="InterPro" id="IPR027417">
    <property type="entry name" value="P-loop_NTPase"/>
</dbReference>
<keyword evidence="3" id="KW-0547">Nucleotide-binding</keyword>
<sequence>MNTIATLASSNTGPLGNLAKFDSPIPHAVGQKKKTDKQAPTTGNGSLRTGSRTPLSNADVPETITIIERSMLEISKTNLTPLAQNAVRRLAAFANPDFYRAQAMRQPVHNKPRIIYCGEETDDSILLPRGCREAVVALLTDAGCTVTFDDERNQGKRIRVKFIGSLRAPQSEAAKTMLEYDDGILVAPTGFGKTVIAADLIAKRKTNTLIIIRSSSLMEQWRDRLRYGHFR</sequence>
<feature type="compositionally biased region" description="Polar residues" evidence="1">
    <location>
        <begin position="38"/>
        <end position="56"/>
    </location>
</feature>
<dbReference type="Gene3D" id="3.40.50.300">
    <property type="entry name" value="P-loop containing nucleotide triphosphate hydrolases"/>
    <property type="match status" value="1"/>
</dbReference>
<keyword evidence="3" id="KW-0067">ATP-binding</keyword>
<keyword evidence="3" id="KW-0347">Helicase</keyword>
<reference evidence="3" key="1">
    <citation type="submission" date="2023-10" db="EMBL/GenBank/DDBJ databases">
        <title>Rapid discrimination of Bifidobacterium longum Subspecies based on MALDI-TOF MS and Machine Learning.</title>
        <authorList>
            <person name="Chen J."/>
        </authorList>
    </citation>
    <scope>NUCLEOTIDE SEQUENCE</scope>
    <source>
        <strain evidence="3">YGMCC0039</strain>
    </source>
</reference>
<evidence type="ECO:0000313" key="3">
    <source>
        <dbReference type="EMBL" id="MDW3126217.1"/>
    </source>
</evidence>
<evidence type="ECO:0000259" key="2">
    <source>
        <dbReference type="Pfam" id="PF04851"/>
    </source>
</evidence>
<feature type="compositionally biased region" description="Polar residues" evidence="1">
    <location>
        <begin position="1"/>
        <end position="14"/>
    </location>
</feature>
<dbReference type="GO" id="GO:0005524">
    <property type="term" value="F:ATP binding"/>
    <property type="evidence" value="ECO:0007669"/>
    <property type="project" value="InterPro"/>
</dbReference>
<protein>
    <submittedName>
        <fullName evidence="3">DEAD/DEAH box helicase family protein</fullName>
    </submittedName>
</protein>
<dbReference type="AlphaFoldDB" id="A0AB35S6K9"/>
<dbReference type="EMBL" id="JAWLRA010000008">
    <property type="protein sequence ID" value="MDW3126217.1"/>
    <property type="molecule type" value="Genomic_DNA"/>
</dbReference>
<dbReference type="Pfam" id="PF04851">
    <property type="entry name" value="ResIII"/>
    <property type="match status" value="1"/>
</dbReference>
<dbReference type="SUPFAM" id="SSF52540">
    <property type="entry name" value="P-loop containing nucleoside triphosphate hydrolases"/>
    <property type="match status" value="1"/>
</dbReference>
<dbReference type="InterPro" id="IPR006935">
    <property type="entry name" value="Helicase/UvrB_N"/>
</dbReference>
<feature type="region of interest" description="Disordered" evidence="1">
    <location>
        <begin position="1"/>
        <end position="57"/>
    </location>
</feature>
<evidence type="ECO:0000256" key="1">
    <source>
        <dbReference type="SAM" id="MobiDB-lite"/>
    </source>
</evidence>
<organism evidence="3 4">
    <name type="scientific">Bifidobacterium longum</name>
    <dbReference type="NCBI Taxonomy" id="216816"/>
    <lineage>
        <taxon>Bacteria</taxon>
        <taxon>Bacillati</taxon>
        <taxon>Actinomycetota</taxon>
        <taxon>Actinomycetes</taxon>
        <taxon>Bifidobacteriales</taxon>
        <taxon>Bifidobacteriaceae</taxon>
        <taxon>Bifidobacterium</taxon>
    </lineage>
</organism>
<dbReference type="RefSeq" id="WP_144169400.1">
    <property type="nucleotide sequence ID" value="NZ_CACRSV010000040.1"/>
</dbReference>
<name>A0AB35S6K9_BIFLN</name>